<dbReference type="Proteomes" id="UP000664132">
    <property type="component" value="Unassembled WGS sequence"/>
</dbReference>
<dbReference type="GO" id="GO:0016747">
    <property type="term" value="F:acyltransferase activity, transferring groups other than amino-acyl groups"/>
    <property type="evidence" value="ECO:0007669"/>
    <property type="project" value="InterPro"/>
</dbReference>
<dbReference type="InterPro" id="IPR052523">
    <property type="entry name" value="Trichothecene_AcTrans"/>
</dbReference>
<comment type="caution">
    <text evidence="2">The sequence shown here is derived from an EMBL/GenBank/DDBJ whole genome shotgun (WGS) entry which is preliminary data.</text>
</comment>
<dbReference type="PROSITE" id="PS51186">
    <property type="entry name" value="GNAT"/>
    <property type="match status" value="1"/>
</dbReference>
<gene>
    <name evidence="2" type="ORF">IFR04_016034</name>
</gene>
<feature type="domain" description="N-acetyltransferase" evidence="1">
    <location>
        <begin position="7"/>
        <end position="189"/>
    </location>
</feature>
<dbReference type="InterPro" id="IPR016181">
    <property type="entry name" value="Acyl_CoA_acyltransferase"/>
</dbReference>
<evidence type="ECO:0000259" key="1">
    <source>
        <dbReference type="PROSITE" id="PS51186"/>
    </source>
</evidence>
<dbReference type="EMBL" id="JAFJYH010000577">
    <property type="protein sequence ID" value="KAG4410833.1"/>
    <property type="molecule type" value="Genomic_DNA"/>
</dbReference>
<dbReference type="SUPFAM" id="SSF55729">
    <property type="entry name" value="Acyl-CoA N-acyltransferases (Nat)"/>
    <property type="match status" value="1"/>
</dbReference>
<keyword evidence="3" id="KW-1185">Reference proteome</keyword>
<dbReference type="AlphaFoldDB" id="A0A8H7W3E0"/>
<sequence>MSETPEFKVTLVTPDDLPSIGTLHARAFHKKSDWHRKVFPLSIAPWWESKYALDIPDPTTRLLKISSPDSPHTVTGLLSLRKYTADERGVGRWSSTPPPPEVDSDIYKAMIDAMIEYRERYMFGKEHFCVDHFGVDSGVQGKGLGSILLGRACEIADEEGLDVFVQANEFAESFYQKFGFKTEGTLVMP</sequence>
<dbReference type="CDD" id="cd04301">
    <property type="entry name" value="NAT_SF"/>
    <property type="match status" value="1"/>
</dbReference>
<evidence type="ECO:0000313" key="2">
    <source>
        <dbReference type="EMBL" id="KAG4410833.1"/>
    </source>
</evidence>
<dbReference type="OrthoDB" id="2115692at2759"/>
<dbReference type="InterPro" id="IPR000182">
    <property type="entry name" value="GNAT_dom"/>
</dbReference>
<accession>A0A8H7W3E0</accession>
<name>A0A8H7W3E0_9HELO</name>
<organism evidence="2 3">
    <name type="scientific">Cadophora malorum</name>
    <dbReference type="NCBI Taxonomy" id="108018"/>
    <lineage>
        <taxon>Eukaryota</taxon>
        <taxon>Fungi</taxon>
        <taxon>Dikarya</taxon>
        <taxon>Ascomycota</taxon>
        <taxon>Pezizomycotina</taxon>
        <taxon>Leotiomycetes</taxon>
        <taxon>Helotiales</taxon>
        <taxon>Ploettnerulaceae</taxon>
        <taxon>Cadophora</taxon>
    </lineage>
</organism>
<dbReference type="PANTHER" id="PTHR42791">
    <property type="entry name" value="GNAT FAMILY ACETYLTRANSFERASE"/>
    <property type="match status" value="1"/>
</dbReference>
<proteinExistence type="predicted"/>
<reference evidence="2" key="1">
    <citation type="submission" date="2021-02" db="EMBL/GenBank/DDBJ databases">
        <title>Genome sequence Cadophora malorum strain M34.</title>
        <authorList>
            <person name="Stefanovic E."/>
            <person name="Vu D."/>
            <person name="Scully C."/>
            <person name="Dijksterhuis J."/>
            <person name="Roader J."/>
            <person name="Houbraken J."/>
        </authorList>
    </citation>
    <scope>NUCLEOTIDE SEQUENCE</scope>
    <source>
        <strain evidence="2">M34</strain>
    </source>
</reference>
<dbReference type="Gene3D" id="3.40.630.30">
    <property type="match status" value="1"/>
</dbReference>
<dbReference type="Pfam" id="PF00583">
    <property type="entry name" value="Acetyltransf_1"/>
    <property type="match status" value="1"/>
</dbReference>
<evidence type="ECO:0000313" key="3">
    <source>
        <dbReference type="Proteomes" id="UP000664132"/>
    </source>
</evidence>
<protein>
    <recommendedName>
        <fullName evidence="1">N-acetyltransferase domain-containing protein</fullName>
    </recommendedName>
</protein>
<feature type="non-terminal residue" evidence="2">
    <location>
        <position position="189"/>
    </location>
</feature>
<dbReference type="PANTHER" id="PTHR42791:SF2">
    <property type="entry name" value="N-ACETYLTRANSFERASE DOMAIN-CONTAINING PROTEIN"/>
    <property type="match status" value="1"/>
</dbReference>